<protein>
    <submittedName>
        <fullName evidence="8">Uncharacterized protein</fullName>
    </submittedName>
</protein>
<evidence type="ECO:0000259" key="7">
    <source>
        <dbReference type="PROSITE" id="PS51294"/>
    </source>
</evidence>
<dbReference type="InterPro" id="IPR009057">
    <property type="entry name" value="Homeodomain-like_sf"/>
</dbReference>
<dbReference type="VEuPathDB" id="FungiDB:AMAG_04267"/>
<dbReference type="AlphaFoldDB" id="A0A0L0S7Y5"/>
<evidence type="ECO:0000256" key="1">
    <source>
        <dbReference type="ARBA" id="ARBA00023015"/>
    </source>
</evidence>
<reference evidence="8 9" key="1">
    <citation type="submission" date="2009-11" db="EMBL/GenBank/DDBJ databases">
        <title>Annotation of Allomyces macrogynus ATCC 38327.</title>
        <authorList>
            <consortium name="The Broad Institute Genome Sequencing Platform"/>
            <person name="Russ C."/>
            <person name="Cuomo C."/>
            <person name="Burger G."/>
            <person name="Gray M.W."/>
            <person name="Holland P.W.H."/>
            <person name="King N."/>
            <person name="Lang F.B.F."/>
            <person name="Roger A.J."/>
            <person name="Ruiz-Trillo I."/>
            <person name="Young S.K."/>
            <person name="Zeng Q."/>
            <person name="Gargeya S."/>
            <person name="Fitzgerald M."/>
            <person name="Haas B."/>
            <person name="Abouelleil A."/>
            <person name="Alvarado L."/>
            <person name="Arachchi H.M."/>
            <person name="Berlin A."/>
            <person name="Chapman S.B."/>
            <person name="Gearin G."/>
            <person name="Goldberg J."/>
            <person name="Griggs A."/>
            <person name="Gujja S."/>
            <person name="Hansen M."/>
            <person name="Heiman D."/>
            <person name="Howarth C."/>
            <person name="Larimer J."/>
            <person name="Lui A."/>
            <person name="MacDonald P.J.P."/>
            <person name="McCowen C."/>
            <person name="Montmayeur A."/>
            <person name="Murphy C."/>
            <person name="Neiman D."/>
            <person name="Pearson M."/>
            <person name="Priest M."/>
            <person name="Roberts A."/>
            <person name="Saif S."/>
            <person name="Shea T."/>
            <person name="Sisk P."/>
            <person name="Stolte C."/>
            <person name="Sykes S."/>
            <person name="Wortman J."/>
            <person name="Nusbaum C."/>
            <person name="Birren B."/>
        </authorList>
    </citation>
    <scope>NUCLEOTIDE SEQUENCE [LARGE SCALE GENOMIC DNA]</scope>
    <source>
        <strain evidence="8 9">ATCC 38327</strain>
    </source>
</reference>
<dbReference type="SMART" id="SM00717">
    <property type="entry name" value="SANT"/>
    <property type="match status" value="3"/>
</dbReference>
<dbReference type="SUPFAM" id="SSF46689">
    <property type="entry name" value="Homeodomain-like"/>
    <property type="match status" value="2"/>
</dbReference>
<evidence type="ECO:0000256" key="2">
    <source>
        <dbReference type="ARBA" id="ARBA00023125"/>
    </source>
</evidence>
<dbReference type="InterPro" id="IPR001005">
    <property type="entry name" value="SANT/Myb"/>
</dbReference>
<name>A0A0L0S7Y5_ALLM3</name>
<dbReference type="Proteomes" id="UP000054350">
    <property type="component" value="Unassembled WGS sequence"/>
</dbReference>
<evidence type="ECO:0000256" key="3">
    <source>
        <dbReference type="ARBA" id="ARBA00023163"/>
    </source>
</evidence>
<accession>A0A0L0S7Y5</accession>
<dbReference type="InterPro" id="IPR017930">
    <property type="entry name" value="Myb_dom"/>
</dbReference>
<dbReference type="GO" id="GO:0019185">
    <property type="term" value="C:snRNA-activating protein complex"/>
    <property type="evidence" value="ECO:0007669"/>
    <property type="project" value="TreeGrafter"/>
</dbReference>
<dbReference type="STRING" id="578462.A0A0L0S7Y5"/>
<sequence length="655" mass="73629">MASSANLSQTSREQPAAMNPLANHAGQHRPLAHPLVVEPARQQEQDKEQQSVADPNRNRTNVPQLDVAGLSPLDKVTAALNANAKYQDVLTSLLQALKVRDEQIRTLKRRVADQRVQVPDQEFVDQWWARVDGDLPAANSAAPAALTTPAFQPWPARVGIQYSFFADEAGVAPPPHPDEVERAARTPLFADPAKLLIDNDMSLKRLVSAEEGANGSGPTSAPSSAPESTTLKIDADRLHEAKMLQVKARQQKEVEQLREEQLLRVKHINKLSEIEIDQTEEWETLLAEQKVQDMEMEADHVKEIETEQFRIQQQLNSLKAYNATRIQQHKASELAHQQKGEAKQLIKQHRAFVPSTRKKSFLWSARRAIKGHGSSATEKAAGPRAAMRSARSAAWAFRYYHEFLRAQGSYNERIGRKFTPAEDDLLHQAVHIHGPDQWTSVADLLGTRDAKQCLQRWKAQDPAIRRGRFTRDEDAALRAAVTQCGEKWSDVARLVLGRTDMQCRERYYNVIKARMEVGPVPTGEWTAEEDAKLLELVAKEGTKWSSVAEQMPGRTDGMVRLRYAKLRTEIEMGYREHPVGVEELPVDVRSQRVLEADPLDELVQAMQRQFLLPMMAGTVAVRPLGWADPEAEERKRAALEACRFALEHGVFPEGE</sequence>
<feature type="domain" description="Myb-like" evidence="6">
    <location>
        <begin position="461"/>
        <end position="511"/>
    </location>
</feature>
<feature type="compositionally biased region" description="Polar residues" evidence="5">
    <location>
        <begin position="50"/>
        <end position="63"/>
    </location>
</feature>
<evidence type="ECO:0000313" key="9">
    <source>
        <dbReference type="Proteomes" id="UP000054350"/>
    </source>
</evidence>
<keyword evidence="3" id="KW-0804">Transcription</keyword>
<dbReference type="Pfam" id="PF00249">
    <property type="entry name" value="Myb_DNA-binding"/>
    <property type="match status" value="3"/>
</dbReference>
<feature type="domain" description="Myb-like" evidence="6">
    <location>
        <begin position="417"/>
        <end position="458"/>
    </location>
</feature>
<keyword evidence="9" id="KW-1185">Reference proteome</keyword>
<feature type="region of interest" description="Disordered" evidence="5">
    <location>
        <begin position="1"/>
        <end position="63"/>
    </location>
</feature>
<reference evidence="9" key="2">
    <citation type="submission" date="2009-11" db="EMBL/GenBank/DDBJ databases">
        <title>The Genome Sequence of Allomyces macrogynus strain ATCC 38327.</title>
        <authorList>
            <consortium name="The Broad Institute Genome Sequencing Platform"/>
            <person name="Russ C."/>
            <person name="Cuomo C."/>
            <person name="Shea T."/>
            <person name="Young S.K."/>
            <person name="Zeng Q."/>
            <person name="Koehrsen M."/>
            <person name="Haas B."/>
            <person name="Borodovsky M."/>
            <person name="Guigo R."/>
            <person name="Alvarado L."/>
            <person name="Berlin A."/>
            <person name="Borenstein D."/>
            <person name="Chen Z."/>
            <person name="Engels R."/>
            <person name="Freedman E."/>
            <person name="Gellesch M."/>
            <person name="Goldberg J."/>
            <person name="Griggs A."/>
            <person name="Gujja S."/>
            <person name="Heiman D."/>
            <person name="Hepburn T."/>
            <person name="Howarth C."/>
            <person name="Jen D."/>
            <person name="Larson L."/>
            <person name="Lewis B."/>
            <person name="Mehta T."/>
            <person name="Park D."/>
            <person name="Pearson M."/>
            <person name="Roberts A."/>
            <person name="Saif S."/>
            <person name="Shenoy N."/>
            <person name="Sisk P."/>
            <person name="Stolte C."/>
            <person name="Sykes S."/>
            <person name="Walk T."/>
            <person name="White J."/>
            <person name="Yandava C."/>
            <person name="Burger G."/>
            <person name="Gray M.W."/>
            <person name="Holland P.W.H."/>
            <person name="King N."/>
            <person name="Lang F.B.F."/>
            <person name="Roger A.J."/>
            <person name="Ruiz-Trillo I."/>
            <person name="Lander E."/>
            <person name="Nusbaum C."/>
        </authorList>
    </citation>
    <scope>NUCLEOTIDE SEQUENCE [LARGE SCALE GENOMIC DNA]</scope>
    <source>
        <strain evidence="9">ATCC 38327</strain>
    </source>
</reference>
<feature type="region of interest" description="Disordered" evidence="5">
    <location>
        <begin position="209"/>
        <end position="229"/>
    </location>
</feature>
<evidence type="ECO:0000259" key="6">
    <source>
        <dbReference type="PROSITE" id="PS50090"/>
    </source>
</evidence>
<feature type="domain" description="HTH myb-type" evidence="7">
    <location>
        <begin position="416"/>
        <end position="458"/>
    </location>
</feature>
<evidence type="ECO:0000256" key="4">
    <source>
        <dbReference type="ARBA" id="ARBA00023242"/>
    </source>
</evidence>
<dbReference type="OrthoDB" id="2143914at2759"/>
<proteinExistence type="predicted"/>
<dbReference type="GO" id="GO:0000978">
    <property type="term" value="F:RNA polymerase II cis-regulatory region sequence-specific DNA binding"/>
    <property type="evidence" value="ECO:0007669"/>
    <property type="project" value="TreeGrafter"/>
</dbReference>
<keyword evidence="2" id="KW-0238">DNA-binding</keyword>
<dbReference type="GO" id="GO:0042795">
    <property type="term" value="P:snRNA transcription by RNA polymerase II"/>
    <property type="evidence" value="ECO:0007669"/>
    <property type="project" value="TreeGrafter"/>
</dbReference>
<feature type="domain" description="HTH myb-type" evidence="7">
    <location>
        <begin position="523"/>
        <end position="571"/>
    </location>
</feature>
<feature type="compositionally biased region" description="Low complexity" evidence="5">
    <location>
        <begin position="212"/>
        <end position="229"/>
    </location>
</feature>
<dbReference type="PANTHER" id="PTHR46621">
    <property type="entry name" value="SNRNA-ACTIVATING PROTEIN COMPLEX SUBUNIT 4"/>
    <property type="match status" value="1"/>
</dbReference>
<evidence type="ECO:0000313" key="8">
    <source>
        <dbReference type="EMBL" id="KNE58713.1"/>
    </source>
</evidence>
<feature type="domain" description="HTH myb-type" evidence="7">
    <location>
        <begin position="461"/>
        <end position="515"/>
    </location>
</feature>
<gene>
    <name evidence="8" type="ORF">AMAG_04267</name>
</gene>
<dbReference type="eggNOG" id="KOG0048">
    <property type="taxonomic scope" value="Eukaryota"/>
</dbReference>
<organism evidence="8 9">
    <name type="scientific">Allomyces macrogynus (strain ATCC 38327)</name>
    <name type="common">Allomyces javanicus var. macrogynus</name>
    <dbReference type="NCBI Taxonomy" id="578462"/>
    <lineage>
        <taxon>Eukaryota</taxon>
        <taxon>Fungi</taxon>
        <taxon>Fungi incertae sedis</taxon>
        <taxon>Blastocladiomycota</taxon>
        <taxon>Blastocladiomycetes</taxon>
        <taxon>Blastocladiales</taxon>
        <taxon>Blastocladiaceae</taxon>
        <taxon>Allomyces</taxon>
    </lineage>
</organism>
<dbReference type="CDD" id="cd00167">
    <property type="entry name" value="SANT"/>
    <property type="match status" value="3"/>
</dbReference>
<dbReference type="PROSITE" id="PS51294">
    <property type="entry name" value="HTH_MYB"/>
    <property type="match status" value="3"/>
</dbReference>
<dbReference type="Gene3D" id="1.10.10.60">
    <property type="entry name" value="Homeodomain-like"/>
    <property type="match status" value="3"/>
</dbReference>
<keyword evidence="4" id="KW-0539">Nucleus</keyword>
<keyword evidence="1" id="KW-0805">Transcription regulation</keyword>
<feature type="compositionally biased region" description="Polar residues" evidence="5">
    <location>
        <begin position="1"/>
        <end position="13"/>
    </location>
</feature>
<feature type="domain" description="Myb-like" evidence="6">
    <location>
        <begin position="523"/>
        <end position="567"/>
    </location>
</feature>
<dbReference type="GO" id="GO:0001006">
    <property type="term" value="F:RNA polymerase III type 3 promoter sequence-specific DNA binding"/>
    <property type="evidence" value="ECO:0007669"/>
    <property type="project" value="TreeGrafter"/>
</dbReference>
<evidence type="ECO:0000256" key="5">
    <source>
        <dbReference type="SAM" id="MobiDB-lite"/>
    </source>
</evidence>
<dbReference type="PANTHER" id="PTHR46621:SF1">
    <property type="entry name" value="SNRNA-ACTIVATING PROTEIN COMPLEX SUBUNIT 4"/>
    <property type="match status" value="1"/>
</dbReference>
<dbReference type="PROSITE" id="PS50090">
    <property type="entry name" value="MYB_LIKE"/>
    <property type="match status" value="3"/>
</dbReference>
<dbReference type="EMBL" id="GG745333">
    <property type="protein sequence ID" value="KNE58713.1"/>
    <property type="molecule type" value="Genomic_DNA"/>
</dbReference>
<dbReference type="GO" id="GO:0042796">
    <property type="term" value="P:snRNA transcription by RNA polymerase III"/>
    <property type="evidence" value="ECO:0007669"/>
    <property type="project" value="TreeGrafter"/>
</dbReference>
<dbReference type="InterPro" id="IPR051575">
    <property type="entry name" value="Myb-like_DNA-bd"/>
</dbReference>